<evidence type="ECO:0000313" key="2">
    <source>
        <dbReference type="Proteomes" id="UP000594261"/>
    </source>
</evidence>
<organism evidence="1 2">
    <name type="scientific">Quercus lobata</name>
    <name type="common">Valley oak</name>
    <dbReference type="NCBI Taxonomy" id="97700"/>
    <lineage>
        <taxon>Eukaryota</taxon>
        <taxon>Viridiplantae</taxon>
        <taxon>Streptophyta</taxon>
        <taxon>Embryophyta</taxon>
        <taxon>Tracheophyta</taxon>
        <taxon>Spermatophyta</taxon>
        <taxon>Magnoliopsida</taxon>
        <taxon>eudicotyledons</taxon>
        <taxon>Gunneridae</taxon>
        <taxon>Pentapetalae</taxon>
        <taxon>rosids</taxon>
        <taxon>fabids</taxon>
        <taxon>Fagales</taxon>
        <taxon>Fagaceae</taxon>
        <taxon>Quercus</taxon>
    </lineage>
</organism>
<dbReference type="Proteomes" id="UP000594261">
    <property type="component" value="Chromosome 7"/>
</dbReference>
<reference evidence="1 2" key="1">
    <citation type="journal article" date="2016" name="G3 (Bethesda)">
        <title>First Draft Assembly and Annotation of the Genome of a California Endemic Oak Quercus lobata Nee (Fagaceae).</title>
        <authorList>
            <person name="Sork V.L."/>
            <person name="Fitz-Gibbon S.T."/>
            <person name="Puiu D."/>
            <person name="Crepeau M."/>
            <person name="Gugger P.F."/>
            <person name="Sherman R."/>
            <person name="Stevens K."/>
            <person name="Langley C.H."/>
            <person name="Pellegrini M."/>
            <person name="Salzberg S.L."/>
        </authorList>
    </citation>
    <scope>NUCLEOTIDE SEQUENCE [LARGE SCALE GENOMIC DNA]</scope>
    <source>
        <strain evidence="1 2">cv. SW786</strain>
    </source>
</reference>
<name>A0A7N2M2W3_QUELO</name>
<dbReference type="PANTHER" id="PTHR31170">
    <property type="entry name" value="BNAC04G53230D PROTEIN"/>
    <property type="match status" value="1"/>
</dbReference>
<dbReference type="InParanoid" id="A0A7N2M2W3"/>
<evidence type="ECO:0000313" key="1">
    <source>
        <dbReference type="EnsemblPlants" id="QL07p007588:mrna"/>
    </source>
</evidence>
<dbReference type="Pfam" id="PF03140">
    <property type="entry name" value="DUF247"/>
    <property type="match status" value="1"/>
</dbReference>
<proteinExistence type="predicted"/>
<protein>
    <submittedName>
        <fullName evidence="1">Uncharacterized protein</fullName>
    </submittedName>
</protein>
<accession>A0A7N2M2W3</accession>
<dbReference type="InterPro" id="IPR004158">
    <property type="entry name" value="DUF247_pln"/>
</dbReference>
<keyword evidence="2" id="KW-1185">Reference proteome</keyword>
<dbReference type="AlphaFoldDB" id="A0A7N2M2W3"/>
<dbReference type="EnsemblPlants" id="QL07p007588:mrna">
    <property type="protein sequence ID" value="QL07p007588:mrna"/>
    <property type="gene ID" value="QL07p007588"/>
</dbReference>
<reference evidence="1" key="2">
    <citation type="submission" date="2021-01" db="UniProtKB">
        <authorList>
            <consortium name="EnsemblPlants"/>
        </authorList>
    </citation>
    <scope>IDENTIFICATION</scope>
</reference>
<dbReference type="EMBL" id="LRBV02000007">
    <property type="status" value="NOT_ANNOTATED_CDS"/>
    <property type="molecule type" value="Genomic_DNA"/>
</dbReference>
<sequence length="260" mass="29665">MTLSSAFQDFKGKSNISLKAAPKKPPEEKASRMGPTWGYGVELVQVAFEKFLYYVPQLTNFNCFLGCKLALALMEHVFSTEFHSRKAVGREVGESSRRITEEVPIQIISTQTTLSERFEMVTEAGKNVKNKSPMPKIEKVIFLLQNDKDFEQVISLGPIHHHGKPKYQLGEKYKLVLTSEFIQSSGKRMEEVHKKIQDNIKELRDCFEEEVTMDNNDKALAWLLFVDGCAILQFIYCASTKDKFKDLSIKDDSVAFGHRI</sequence>
<dbReference type="Gramene" id="QL07p007588:mrna">
    <property type="protein sequence ID" value="QL07p007588:mrna"/>
    <property type="gene ID" value="QL07p007588"/>
</dbReference>
<dbReference type="PANTHER" id="PTHR31170:SF20">
    <property type="entry name" value="DUF247 DOMAIN PROTEIN"/>
    <property type="match status" value="1"/>
</dbReference>